<keyword evidence="4" id="KW-1185">Reference proteome</keyword>
<evidence type="ECO:0000313" key="3">
    <source>
        <dbReference type="EMBL" id="CUK27535.1"/>
    </source>
</evidence>
<feature type="domain" description="Inner membrane protein YgaP-like transmembrane" evidence="2">
    <location>
        <begin position="1"/>
        <end position="66"/>
    </location>
</feature>
<accession>A0A0P1J3H4</accession>
<gene>
    <name evidence="3" type="ORF">TA5114_03363</name>
</gene>
<name>A0A0P1J3H4_9RHOB</name>
<reference evidence="4" key="1">
    <citation type="submission" date="2015-09" db="EMBL/GenBank/DDBJ databases">
        <authorList>
            <person name="Rodrigo-Torres Lidia"/>
            <person name="Arahal R.David."/>
        </authorList>
    </citation>
    <scope>NUCLEOTIDE SEQUENCE [LARGE SCALE GENOMIC DNA]</scope>
    <source>
        <strain evidence="4">CECT 5114</strain>
    </source>
</reference>
<dbReference type="Pfam" id="PF11127">
    <property type="entry name" value="YgaP-like_TM"/>
    <property type="match status" value="1"/>
</dbReference>
<evidence type="ECO:0000256" key="1">
    <source>
        <dbReference type="SAM" id="Phobius"/>
    </source>
</evidence>
<feature type="transmembrane region" description="Helical" evidence="1">
    <location>
        <begin position="12"/>
        <end position="30"/>
    </location>
</feature>
<protein>
    <recommendedName>
        <fullName evidence="2">Inner membrane protein YgaP-like transmembrane domain-containing protein</fullName>
    </recommendedName>
</protein>
<feature type="transmembrane region" description="Helical" evidence="1">
    <location>
        <begin position="36"/>
        <end position="57"/>
    </location>
</feature>
<keyword evidence="1" id="KW-1133">Transmembrane helix</keyword>
<evidence type="ECO:0000259" key="2">
    <source>
        <dbReference type="Pfam" id="PF11127"/>
    </source>
</evidence>
<keyword evidence="1" id="KW-0812">Transmembrane</keyword>
<dbReference type="Proteomes" id="UP000051184">
    <property type="component" value="Unassembled WGS sequence"/>
</dbReference>
<keyword evidence="1" id="KW-0472">Membrane</keyword>
<dbReference type="InterPro" id="IPR021309">
    <property type="entry name" value="YgaP-like_TM"/>
</dbReference>
<dbReference type="AlphaFoldDB" id="A0A0P1J3H4"/>
<proteinExistence type="predicted"/>
<dbReference type="RefSeq" id="WP_058316440.1">
    <property type="nucleotide sequence ID" value="NZ_CYUE01000023.1"/>
</dbReference>
<dbReference type="EMBL" id="CYUE01000023">
    <property type="protein sequence ID" value="CUK27535.1"/>
    <property type="molecule type" value="Genomic_DNA"/>
</dbReference>
<sequence>MKMNMGKLDRAGRIVIASVLLYLALVAGVLGGVIFWIAVAVAAIFVVTAFVGTCPLYRIVGLKTCSDC</sequence>
<evidence type="ECO:0000313" key="4">
    <source>
        <dbReference type="Proteomes" id="UP000051184"/>
    </source>
</evidence>
<organism evidence="3 4">
    <name type="scientific">Cognatishimia activa</name>
    <dbReference type="NCBI Taxonomy" id="1715691"/>
    <lineage>
        <taxon>Bacteria</taxon>
        <taxon>Pseudomonadati</taxon>
        <taxon>Pseudomonadota</taxon>
        <taxon>Alphaproteobacteria</taxon>
        <taxon>Rhodobacterales</taxon>
        <taxon>Paracoccaceae</taxon>
        <taxon>Cognatishimia</taxon>
    </lineage>
</organism>